<name>A0A8T2P1K2_9TELE</name>
<dbReference type="AlphaFoldDB" id="A0A8T2P1K2"/>
<dbReference type="EMBL" id="JAFBMS010000016">
    <property type="protein sequence ID" value="KAG9346209.1"/>
    <property type="molecule type" value="Genomic_DNA"/>
</dbReference>
<gene>
    <name evidence="1" type="ORF">JZ751_008034</name>
</gene>
<sequence>MQAWPPLLLVSQPGRRCPKRREMAIWGHAKKGTGLVFLVRCSLKALKGKEQAGGLPYSAWIYALVTYGISKQQRRYHHVHTDGSGSRAGLP</sequence>
<evidence type="ECO:0000313" key="2">
    <source>
        <dbReference type="Proteomes" id="UP000824540"/>
    </source>
</evidence>
<comment type="caution">
    <text evidence="1">The sequence shown here is derived from an EMBL/GenBank/DDBJ whole genome shotgun (WGS) entry which is preliminary data.</text>
</comment>
<dbReference type="Proteomes" id="UP000824540">
    <property type="component" value="Unassembled WGS sequence"/>
</dbReference>
<accession>A0A8T2P1K2</accession>
<reference evidence="1" key="1">
    <citation type="thesis" date="2021" institute="BYU ScholarsArchive" country="Provo, UT, USA">
        <title>Applications of and Algorithms for Genome Assembly and Genomic Analyses with an Emphasis on Marine Teleosts.</title>
        <authorList>
            <person name="Pickett B.D."/>
        </authorList>
    </citation>
    <scope>NUCLEOTIDE SEQUENCE</scope>
    <source>
        <strain evidence="1">HI-2016</strain>
    </source>
</reference>
<protein>
    <submittedName>
        <fullName evidence="1">Uncharacterized protein</fullName>
    </submittedName>
</protein>
<evidence type="ECO:0000313" key="1">
    <source>
        <dbReference type="EMBL" id="KAG9346209.1"/>
    </source>
</evidence>
<keyword evidence="2" id="KW-1185">Reference proteome</keyword>
<proteinExistence type="predicted"/>
<organism evidence="1 2">
    <name type="scientific">Albula glossodonta</name>
    <name type="common">roundjaw bonefish</name>
    <dbReference type="NCBI Taxonomy" id="121402"/>
    <lineage>
        <taxon>Eukaryota</taxon>
        <taxon>Metazoa</taxon>
        <taxon>Chordata</taxon>
        <taxon>Craniata</taxon>
        <taxon>Vertebrata</taxon>
        <taxon>Euteleostomi</taxon>
        <taxon>Actinopterygii</taxon>
        <taxon>Neopterygii</taxon>
        <taxon>Teleostei</taxon>
        <taxon>Albuliformes</taxon>
        <taxon>Albulidae</taxon>
        <taxon>Albula</taxon>
    </lineage>
</organism>